<dbReference type="GO" id="GO:0000981">
    <property type="term" value="F:DNA-binding transcription factor activity, RNA polymerase II-specific"/>
    <property type="evidence" value="ECO:0007669"/>
    <property type="project" value="InterPro"/>
</dbReference>
<dbReference type="Gene3D" id="3.30.160.60">
    <property type="entry name" value="Classic Zinc Finger"/>
    <property type="match status" value="2"/>
</dbReference>
<evidence type="ECO:0000256" key="3">
    <source>
        <dbReference type="ARBA" id="ARBA00022723"/>
    </source>
</evidence>
<dbReference type="InterPro" id="IPR051059">
    <property type="entry name" value="VerF-like"/>
</dbReference>
<evidence type="ECO:0000313" key="15">
    <source>
        <dbReference type="Proteomes" id="UP000094389"/>
    </source>
</evidence>
<keyword evidence="4" id="KW-0677">Repeat</keyword>
<evidence type="ECO:0000256" key="12">
    <source>
        <dbReference type="SAM" id="MobiDB-lite"/>
    </source>
</evidence>
<evidence type="ECO:0000256" key="7">
    <source>
        <dbReference type="ARBA" id="ARBA00023015"/>
    </source>
</evidence>
<evidence type="ECO:0000256" key="9">
    <source>
        <dbReference type="ARBA" id="ARBA00023163"/>
    </source>
</evidence>
<dbReference type="InterPro" id="IPR036236">
    <property type="entry name" value="Znf_C2H2_sf"/>
</dbReference>
<evidence type="ECO:0000256" key="1">
    <source>
        <dbReference type="ARBA" id="ARBA00003767"/>
    </source>
</evidence>
<dbReference type="PROSITE" id="PS50157">
    <property type="entry name" value="ZINC_FINGER_C2H2_2"/>
    <property type="match status" value="2"/>
</dbReference>
<gene>
    <name evidence="14" type="ORF">CYBJADRAFT_136505</name>
</gene>
<dbReference type="OrthoDB" id="654211at2759"/>
<comment type="function">
    <text evidence="1">May be involved in transcriptional regulation.</text>
</comment>
<dbReference type="GO" id="GO:0008270">
    <property type="term" value="F:zinc ion binding"/>
    <property type="evidence" value="ECO:0007669"/>
    <property type="project" value="UniProtKB-KW"/>
</dbReference>
<accession>A0A1E4S5A9</accession>
<feature type="region of interest" description="Disordered" evidence="12">
    <location>
        <begin position="79"/>
        <end position="100"/>
    </location>
</feature>
<feature type="domain" description="C2H2-type" evidence="13">
    <location>
        <begin position="60"/>
        <end position="87"/>
    </location>
</feature>
<keyword evidence="9" id="KW-0804">Transcription</keyword>
<dbReference type="SMART" id="SM00355">
    <property type="entry name" value="ZnF_C2H2"/>
    <property type="match status" value="2"/>
</dbReference>
<dbReference type="EMBL" id="KV453927">
    <property type="protein sequence ID" value="ODV74694.1"/>
    <property type="molecule type" value="Genomic_DNA"/>
</dbReference>
<protein>
    <recommendedName>
        <fullName evidence="13">C2H2-type domain-containing protein</fullName>
    </recommendedName>
</protein>
<dbReference type="PANTHER" id="PTHR40626:SF11">
    <property type="entry name" value="ZINC FINGER PROTEIN YPR022C"/>
    <property type="match status" value="1"/>
</dbReference>
<feature type="region of interest" description="Disordered" evidence="12">
    <location>
        <begin position="1"/>
        <end position="23"/>
    </location>
</feature>
<name>A0A1E4S5A9_CYBJN</name>
<keyword evidence="5 11" id="KW-0863">Zinc-finger</keyword>
<dbReference type="PANTHER" id="PTHR40626">
    <property type="entry name" value="MIP31509P"/>
    <property type="match status" value="1"/>
</dbReference>
<feature type="compositionally biased region" description="Polar residues" evidence="12">
    <location>
        <begin position="1"/>
        <end position="22"/>
    </location>
</feature>
<dbReference type="InterPro" id="IPR013087">
    <property type="entry name" value="Znf_C2H2_type"/>
</dbReference>
<keyword evidence="15" id="KW-1185">Reference proteome</keyword>
<dbReference type="GO" id="GO:0000785">
    <property type="term" value="C:chromatin"/>
    <property type="evidence" value="ECO:0007669"/>
    <property type="project" value="TreeGrafter"/>
</dbReference>
<feature type="domain" description="C2H2-type" evidence="13">
    <location>
        <begin position="31"/>
        <end position="59"/>
    </location>
</feature>
<keyword evidence="8" id="KW-0238">DNA-binding</keyword>
<evidence type="ECO:0000256" key="4">
    <source>
        <dbReference type="ARBA" id="ARBA00022737"/>
    </source>
</evidence>
<comment type="subcellular location">
    <subcellularLocation>
        <location evidence="2">Nucleus</location>
    </subcellularLocation>
</comment>
<evidence type="ECO:0000256" key="10">
    <source>
        <dbReference type="ARBA" id="ARBA00023242"/>
    </source>
</evidence>
<dbReference type="GO" id="GO:0000978">
    <property type="term" value="F:RNA polymerase II cis-regulatory region sequence-specific DNA binding"/>
    <property type="evidence" value="ECO:0007669"/>
    <property type="project" value="InterPro"/>
</dbReference>
<dbReference type="FunFam" id="3.30.160.60:FF:000097">
    <property type="entry name" value="Zinc finger protein"/>
    <property type="match status" value="1"/>
</dbReference>
<evidence type="ECO:0000259" key="13">
    <source>
        <dbReference type="PROSITE" id="PS50157"/>
    </source>
</evidence>
<keyword evidence="3" id="KW-0479">Metal-binding</keyword>
<proteinExistence type="predicted"/>
<keyword evidence="10" id="KW-0539">Nucleus</keyword>
<dbReference type="FunFam" id="3.30.160.60:FF:000141">
    <property type="entry name" value="C2H2 zinc finger protein"/>
    <property type="match status" value="1"/>
</dbReference>
<dbReference type="Proteomes" id="UP000094389">
    <property type="component" value="Unassembled WGS sequence"/>
</dbReference>
<dbReference type="PROSITE" id="PS00028">
    <property type="entry name" value="ZINC_FINGER_C2H2_1"/>
    <property type="match status" value="2"/>
</dbReference>
<evidence type="ECO:0000256" key="6">
    <source>
        <dbReference type="ARBA" id="ARBA00022833"/>
    </source>
</evidence>
<dbReference type="RefSeq" id="XP_020071733.1">
    <property type="nucleotide sequence ID" value="XM_020213141.1"/>
</dbReference>
<dbReference type="STRING" id="983966.A0A1E4S5A9"/>
<keyword evidence="7" id="KW-0805">Transcription regulation</keyword>
<dbReference type="GO" id="GO:0005634">
    <property type="term" value="C:nucleus"/>
    <property type="evidence" value="ECO:0007669"/>
    <property type="project" value="UniProtKB-SubCell"/>
</dbReference>
<feature type="compositionally biased region" description="Polar residues" evidence="12">
    <location>
        <begin position="82"/>
        <end position="93"/>
    </location>
</feature>
<evidence type="ECO:0000256" key="11">
    <source>
        <dbReference type="PROSITE-ProRule" id="PRU00042"/>
    </source>
</evidence>
<evidence type="ECO:0000256" key="2">
    <source>
        <dbReference type="ARBA" id="ARBA00004123"/>
    </source>
</evidence>
<evidence type="ECO:0000256" key="5">
    <source>
        <dbReference type="ARBA" id="ARBA00022771"/>
    </source>
</evidence>
<keyword evidence="6" id="KW-0862">Zinc</keyword>
<dbReference type="Pfam" id="PF00096">
    <property type="entry name" value="zf-C2H2"/>
    <property type="match status" value="2"/>
</dbReference>
<reference evidence="14 15" key="1">
    <citation type="journal article" date="2016" name="Proc. Natl. Acad. Sci. U.S.A.">
        <title>Comparative genomics of biotechnologically important yeasts.</title>
        <authorList>
            <person name="Riley R."/>
            <person name="Haridas S."/>
            <person name="Wolfe K.H."/>
            <person name="Lopes M.R."/>
            <person name="Hittinger C.T."/>
            <person name="Goeker M."/>
            <person name="Salamov A.A."/>
            <person name="Wisecaver J.H."/>
            <person name="Long T.M."/>
            <person name="Calvey C.H."/>
            <person name="Aerts A.L."/>
            <person name="Barry K.W."/>
            <person name="Choi C."/>
            <person name="Clum A."/>
            <person name="Coughlan A.Y."/>
            <person name="Deshpande S."/>
            <person name="Douglass A.P."/>
            <person name="Hanson S.J."/>
            <person name="Klenk H.-P."/>
            <person name="LaButti K.M."/>
            <person name="Lapidus A."/>
            <person name="Lindquist E.A."/>
            <person name="Lipzen A.M."/>
            <person name="Meier-Kolthoff J.P."/>
            <person name="Ohm R.A."/>
            <person name="Otillar R.P."/>
            <person name="Pangilinan J.L."/>
            <person name="Peng Y."/>
            <person name="Rokas A."/>
            <person name="Rosa C.A."/>
            <person name="Scheuner C."/>
            <person name="Sibirny A.A."/>
            <person name="Slot J.C."/>
            <person name="Stielow J.B."/>
            <person name="Sun H."/>
            <person name="Kurtzman C.P."/>
            <person name="Blackwell M."/>
            <person name="Grigoriev I.V."/>
            <person name="Jeffries T.W."/>
        </authorList>
    </citation>
    <scope>NUCLEOTIDE SEQUENCE [LARGE SCALE GENOMIC DNA]</scope>
    <source>
        <strain evidence="15">ATCC 18201 / CBS 1600 / BCRC 20928 / JCM 3617 / NBRC 0987 / NRRL Y-1542</strain>
    </source>
</reference>
<dbReference type="SUPFAM" id="SSF57667">
    <property type="entry name" value="beta-beta-alpha zinc fingers"/>
    <property type="match status" value="1"/>
</dbReference>
<dbReference type="AlphaFoldDB" id="A0A1E4S5A9"/>
<organism evidence="14 15">
    <name type="scientific">Cyberlindnera jadinii (strain ATCC 18201 / CBS 1600 / BCRC 20928 / JCM 3617 / NBRC 0987 / NRRL Y-1542)</name>
    <name type="common">Torula yeast</name>
    <name type="synonym">Candida utilis</name>
    <dbReference type="NCBI Taxonomy" id="983966"/>
    <lineage>
        <taxon>Eukaryota</taxon>
        <taxon>Fungi</taxon>
        <taxon>Dikarya</taxon>
        <taxon>Ascomycota</taxon>
        <taxon>Saccharomycotina</taxon>
        <taxon>Saccharomycetes</taxon>
        <taxon>Phaffomycetales</taxon>
        <taxon>Phaffomycetaceae</taxon>
        <taxon>Cyberlindnera</taxon>
    </lineage>
</organism>
<sequence>MNSSTYNFNNNKTNTVSQSETSPAYDPAKQFVCSYCMRRFKRQEHLKRHVRSLHTNEKPFDCTLCGKKFSRSDNLAQHIKTHNQMNADGQSADEQNDESP</sequence>
<dbReference type="GeneID" id="30987537"/>
<evidence type="ECO:0000313" key="14">
    <source>
        <dbReference type="EMBL" id="ODV74694.1"/>
    </source>
</evidence>
<evidence type="ECO:0000256" key="8">
    <source>
        <dbReference type="ARBA" id="ARBA00023125"/>
    </source>
</evidence>